<feature type="chain" id="PRO_5007542169" evidence="1">
    <location>
        <begin position="20"/>
        <end position="84"/>
    </location>
</feature>
<evidence type="ECO:0000256" key="1">
    <source>
        <dbReference type="SAM" id="SignalP"/>
    </source>
</evidence>
<reference evidence="2" key="1">
    <citation type="journal article" date="2018" name="PLoS Negl. Trop. Dis.">
        <title>Sialome diversity of ticks revealed by RNAseq of single tick salivary glands.</title>
        <authorList>
            <person name="Perner J."/>
            <person name="Kropackova S."/>
            <person name="Kopacek P."/>
            <person name="Ribeiro J.M."/>
        </authorList>
    </citation>
    <scope>NUCLEOTIDE SEQUENCE</scope>
    <source>
        <strain evidence="2">Siblings of single egg batch collected in Ceske Budejovice</strain>
        <tissue evidence="2">Salivary glands</tissue>
    </source>
</reference>
<sequence length="84" mass="9707">MKATLIAICFLAAVAFTMGSSYGKPTFYKRYTLFLSILRTFLLEINLLDLTQMHGASVIFFYMWTSLVIEETNHSVLLRQINYD</sequence>
<dbReference type="AlphaFoldDB" id="A0A147BFC4"/>
<evidence type="ECO:0000313" key="2">
    <source>
        <dbReference type="EMBL" id="JAR89499.1"/>
    </source>
</evidence>
<feature type="signal peptide" evidence="1">
    <location>
        <begin position="1"/>
        <end position="19"/>
    </location>
</feature>
<dbReference type="EMBL" id="GEGO01005905">
    <property type="protein sequence ID" value="JAR89499.1"/>
    <property type="molecule type" value="Transcribed_RNA"/>
</dbReference>
<keyword evidence="1" id="KW-0732">Signal</keyword>
<organism evidence="2">
    <name type="scientific">Ixodes ricinus</name>
    <name type="common">Common tick</name>
    <name type="synonym">Acarus ricinus</name>
    <dbReference type="NCBI Taxonomy" id="34613"/>
    <lineage>
        <taxon>Eukaryota</taxon>
        <taxon>Metazoa</taxon>
        <taxon>Ecdysozoa</taxon>
        <taxon>Arthropoda</taxon>
        <taxon>Chelicerata</taxon>
        <taxon>Arachnida</taxon>
        <taxon>Acari</taxon>
        <taxon>Parasitiformes</taxon>
        <taxon>Ixodida</taxon>
        <taxon>Ixodoidea</taxon>
        <taxon>Ixodidae</taxon>
        <taxon>Ixodinae</taxon>
        <taxon>Ixodes</taxon>
    </lineage>
</organism>
<proteinExistence type="predicted"/>
<protein>
    <submittedName>
        <fullName evidence="2">Putative secreted protein</fullName>
    </submittedName>
</protein>
<name>A0A147BFC4_IXORI</name>
<accession>A0A147BFC4</accession>